<accession>A0A9W7TKV4</accession>
<organism evidence="3 4">
    <name type="scientific">Triplophysa rosa</name>
    <name type="common">Cave loach</name>
    <dbReference type="NCBI Taxonomy" id="992332"/>
    <lineage>
        <taxon>Eukaryota</taxon>
        <taxon>Metazoa</taxon>
        <taxon>Chordata</taxon>
        <taxon>Craniata</taxon>
        <taxon>Vertebrata</taxon>
        <taxon>Euteleostomi</taxon>
        <taxon>Actinopterygii</taxon>
        <taxon>Neopterygii</taxon>
        <taxon>Teleostei</taxon>
        <taxon>Ostariophysi</taxon>
        <taxon>Cypriniformes</taxon>
        <taxon>Nemacheilidae</taxon>
        <taxon>Triplophysa</taxon>
    </lineage>
</organism>
<evidence type="ECO:0000313" key="4">
    <source>
        <dbReference type="Proteomes" id="UP001059041"/>
    </source>
</evidence>
<feature type="repeat" description="ARM" evidence="1">
    <location>
        <begin position="227"/>
        <end position="269"/>
    </location>
</feature>
<dbReference type="PROSITE" id="PS50176">
    <property type="entry name" value="ARM_REPEAT"/>
    <property type="match status" value="1"/>
</dbReference>
<comment type="caution">
    <text evidence="3">The sequence shown here is derived from an EMBL/GenBank/DDBJ whole genome shotgun (WGS) entry which is preliminary data.</text>
</comment>
<keyword evidence="4" id="KW-1185">Reference proteome</keyword>
<reference evidence="3" key="1">
    <citation type="submission" date="2021-02" db="EMBL/GenBank/DDBJ databases">
        <title>Comparative genomics reveals that relaxation of natural selection precedes convergent phenotypic evolution of cavefish.</title>
        <authorList>
            <person name="Peng Z."/>
        </authorList>
    </citation>
    <scope>NUCLEOTIDE SEQUENCE</scope>
    <source>
        <tissue evidence="3">Muscle</tissue>
    </source>
</reference>
<dbReference type="SMART" id="SM00185">
    <property type="entry name" value="ARM"/>
    <property type="match status" value="5"/>
</dbReference>
<dbReference type="PANTHER" id="PTHR15599:SF1">
    <property type="entry name" value="RADIAL SPOKE HEAD 14 HOMOLOG"/>
    <property type="match status" value="1"/>
</dbReference>
<dbReference type="InterPro" id="IPR057978">
    <property type="entry name" value="TPR_DAAF5"/>
</dbReference>
<proteinExistence type="predicted"/>
<dbReference type="PANTHER" id="PTHR15599">
    <property type="entry name" value="RTDR1"/>
    <property type="match status" value="1"/>
</dbReference>
<dbReference type="EMBL" id="JAFHDT010000017">
    <property type="protein sequence ID" value="KAI7798246.1"/>
    <property type="molecule type" value="Genomic_DNA"/>
</dbReference>
<evidence type="ECO:0000313" key="3">
    <source>
        <dbReference type="EMBL" id="KAI7798246.1"/>
    </source>
</evidence>
<dbReference type="InterPro" id="IPR016024">
    <property type="entry name" value="ARM-type_fold"/>
</dbReference>
<dbReference type="Pfam" id="PF25757">
    <property type="entry name" value="TPR_DNAAF5"/>
    <property type="match status" value="1"/>
</dbReference>
<name>A0A9W7TKV4_TRIRA</name>
<dbReference type="AlphaFoldDB" id="A0A9W7TKV4"/>
<dbReference type="Gene3D" id="1.25.10.10">
    <property type="entry name" value="Leucine-rich Repeat Variant"/>
    <property type="match status" value="2"/>
</dbReference>
<dbReference type="SUPFAM" id="SSF48371">
    <property type="entry name" value="ARM repeat"/>
    <property type="match status" value="1"/>
</dbReference>
<dbReference type="InterPro" id="IPR000225">
    <property type="entry name" value="Armadillo"/>
</dbReference>
<gene>
    <name evidence="3" type="ORF">IRJ41_022026</name>
</gene>
<protein>
    <submittedName>
        <fullName evidence="3">Rhabdoid tumor deletion region protein 1</fullName>
    </submittedName>
</protein>
<dbReference type="InterPro" id="IPR011989">
    <property type="entry name" value="ARM-like"/>
</dbReference>
<dbReference type="GO" id="GO:0048513">
    <property type="term" value="P:animal organ development"/>
    <property type="evidence" value="ECO:0007669"/>
    <property type="project" value="UniProtKB-ARBA"/>
</dbReference>
<evidence type="ECO:0000256" key="1">
    <source>
        <dbReference type="PROSITE-ProRule" id="PRU00259"/>
    </source>
</evidence>
<feature type="domain" description="Dynein axonemal assembly factor 5 TPR repeats" evidence="2">
    <location>
        <begin position="19"/>
        <end position="210"/>
    </location>
</feature>
<evidence type="ECO:0000259" key="2">
    <source>
        <dbReference type="Pfam" id="PF25757"/>
    </source>
</evidence>
<sequence>MARPQTSQQPMTHLTQAPVAFGNWALPKLCTELQDDELASRQRALTTLCDLVHDPERAYEAILNGCMERLIFLLKDDDGLCRVKTTEALYILAAHSLGRDAIFKNDMMGPLADLLDDPVDTCRRNVHQALNRMAEYPSGAVFMVSMGLVPRLVLNVPTEAENIRALILSTLSSCIMVNAQPALESDVIPVLKGQLSHQSSDIRRAATSALVGISVPANGKVKVCEEDLLPLMVNLLSDNDQGVVANAAGTIMNTAVFTRGKHEALKAGAIDPLLRLVVSDNRAVCANALRALTVLAEVPSARAQLLGHVPLLKTRLQHPDSIIQRAASTAIEVISWTP</sequence>
<dbReference type="InterPro" id="IPR042856">
    <property type="entry name" value="RSP14"/>
</dbReference>
<dbReference type="Proteomes" id="UP001059041">
    <property type="component" value="Linkage Group LG17"/>
</dbReference>